<accession>A0A2N5N725</accession>
<protein>
    <recommendedName>
        <fullName evidence="3">YlzJ-like protein</fullName>
    </recommendedName>
</protein>
<evidence type="ECO:0008006" key="3">
    <source>
        <dbReference type="Google" id="ProtNLM"/>
    </source>
</evidence>
<proteinExistence type="predicted"/>
<gene>
    <name evidence="1" type="ORF">B8V81_4569</name>
</gene>
<dbReference type="InterPro" id="IPR025619">
    <property type="entry name" value="YlzJ"/>
</dbReference>
<comment type="caution">
    <text evidence="1">The sequence shown here is derived from an EMBL/GenBank/DDBJ whole genome shotgun (WGS) entry which is preliminary data.</text>
</comment>
<name>A0A2N5N725_9BACL</name>
<dbReference type="RefSeq" id="WP_028597378.1">
    <property type="nucleotide sequence ID" value="NZ_BIMM01000005.1"/>
</dbReference>
<organism evidence="1 2">
    <name type="scientific">Paenibacillus pasadenensis</name>
    <dbReference type="NCBI Taxonomy" id="217090"/>
    <lineage>
        <taxon>Bacteria</taxon>
        <taxon>Bacillati</taxon>
        <taxon>Bacillota</taxon>
        <taxon>Bacilli</taxon>
        <taxon>Bacillales</taxon>
        <taxon>Paenibacillaceae</taxon>
        <taxon>Paenibacillus</taxon>
    </lineage>
</organism>
<sequence>MTLYTIMPLELVLNGADAEREPWLEARLDGVLLQLEPLEPGWGKVVRIVDGPLECYLDPRFQPGSVLPVR</sequence>
<dbReference type="OrthoDB" id="1683573at2"/>
<dbReference type="AlphaFoldDB" id="A0A2N5N725"/>
<keyword evidence="2" id="KW-1185">Reference proteome</keyword>
<reference evidence="1 2" key="1">
    <citation type="submission" date="2017-05" db="EMBL/GenBank/DDBJ databases">
        <title>Functional genome analysis of Paenibacillus pasadenensis strain R16: insights on endophytic life style and antifungal activity.</title>
        <authorList>
            <person name="Passera A."/>
            <person name="Marcolungo L."/>
            <person name="Casati P."/>
            <person name="Brasca M."/>
            <person name="Quaglino F."/>
            <person name="Delledonne M."/>
        </authorList>
    </citation>
    <scope>NUCLEOTIDE SEQUENCE [LARGE SCALE GENOMIC DNA]</scope>
    <source>
        <strain evidence="1 2">R16</strain>
    </source>
</reference>
<dbReference type="EMBL" id="NFEZ01000004">
    <property type="protein sequence ID" value="PLT46138.1"/>
    <property type="molecule type" value="Genomic_DNA"/>
</dbReference>
<evidence type="ECO:0000313" key="2">
    <source>
        <dbReference type="Proteomes" id="UP000234789"/>
    </source>
</evidence>
<evidence type="ECO:0000313" key="1">
    <source>
        <dbReference type="EMBL" id="PLT46138.1"/>
    </source>
</evidence>
<dbReference type="Proteomes" id="UP000234789">
    <property type="component" value="Unassembled WGS sequence"/>
</dbReference>
<dbReference type="Pfam" id="PF14035">
    <property type="entry name" value="YlzJ"/>
    <property type="match status" value="1"/>
</dbReference>